<evidence type="ECO:0000259" key="2">
    <source>
        <dbReference type="Pfam" id="PF25002"/>
    </source>
</evidence>
<evidence type="ECO:0000313" key="3">
    <source>
        <dbReference type="EMBL" id="PHT54505.1"/>
    </source>
</evidence>
<reference evidence="4" key="2">
    <citation type="journal article" date="2017" name="J. Anim. Genet.">
        <title>Multiple reference genome sequences of hot pepper reveal the massive evolution of plant disease resistance genes by retroduplication.</title>
        <authorList>
            <person name="Kim S."/>
            <person name="Park J."/>
            <person name="Yeom S.-I."/>
            <person name="Kim Y.-M."/>
            <person name="Seo E."/>
            <person name="Kim K.-T."/>
            <person name="Kim M.-S."/>
            <person name="Lee J.M."/>
            <person name="Cheong K."/>
            <person name="Shin H.-S."/>
            <person name="Kim S.-B."/>
            <person name="Han K."/>
            <person name="Lee J."/>
            <person name="Park M."/>
            <person name="Lee H.-A."/>
            <person name="Lee H.-Y."/>
            <person name="Lee Y."/>
            <person name="Oh S."/>
            <person name="Lee J.H."/>
            <person name="Choi E."/>
            <person name="Choi E."/>
            <person name="Lee S.E."/>
            <person name="Jeon J."/>
            <person name="Kim H."/>
            <person name="Choi G."/>
            <person name="Song H."/>
            <person name="Lee J."/>
            <person name="Lee S.-C."/>
            <person name="Kwon J.-K."/>
            <person name="Lee H.-Y."/>
            <person name="Koo N."/>
            <person name="Hong Y."/>
            <person name="Kim R.W."/>
            <person name="Kang W.-H."/>
            <person name="Huh J.H."/>
            <person name="Kang B.-C."/>
            <person name="Yang T.-J."/>
            <person name="Lee Y.-H."/>
            <person name="Bennetzen J.L."/>
            <person name="Choi D."/>
        </authorList>
    </citation>
    <scope>NUCLEOTIDE SEQUENCE [LARGE SCALE GENOMIC DNA]</scope>
    <source>
        <strain evidence="4">cv. PBC81</strain>
    </source>
</reference>
<accession>A0A2G2XAJ7</accession>
<comment type="caution">
    <text evidence="3">The sequence shown here is derived from an EMBL/GenBank/DDBJ whole genome shotgun (WGS) entry which is preliminary data.</text>
</comment>
<dbReference type="AlphaFoldDB" id="A0A2G2XAJ7"/>
<keyword evidence="1" id="KW-1133">Transmembrane helix</keyword>
<keyword evidence="1" id="KW-0472">Membrane</keyword>
<protein>
    <recommendedName>
        <fullName evidence="2">DUF7780 domain-containing protein</fullName>
    </recommendedName>
</protein>
<proteinExistence type="predicted"/>
<keyword evidence="4" id="KW-1185">Reference proteome</keyword>
<sequence length="451" mass="50521">MTMGFTSKIKPNQINSGSSSDNNSWAMGFLFVFFSEEEENEEKRKPSLSLSNLSSSSSVYSFFRYPSKSSHILSRAQSTVSICAMLIFTTLLLFTLSTFEPSAKPTMLKPRAKPAVFPHALQGMGALYRRGTRAMDALIVAHAVESATEFELMYFLRMLHRSGVSSKSDVLFVFPRKLSSFDKVIADENDSFSRLLSCYGDKKKNSTTQFVKERESGQAIWGRSSNKIKEGENVTDELSYGSVVGFDVGELDPENSLLGFFSDHVPMVLRRWACYPMLLGRVRRNYKHIMLVDVKEHLLLGDSLSQLRTRTPQTVIITTLPSKKRNSEKKIANSGFVLGGTRGVRQLANAMLGEIVRGVMQHKKRNLVSEPMMFNQLVNNEYILKNVDLIVSGDSTHDLSSLTSLMKSSSSSFAFSKFPIIRRGNSNLDVTYVFNKYLCSSPLDSIAYTDC</sequence>
<dbReference type="InterPro" id="IPR056682">
    <property type="entry name" value="DUF7780"/>
</dbReference>
<evidence type="ECO:0000313" key="4">
    <source>
        <dbReference type="Proteomes" id="UP000224567"/>
    </source>
</evidence>
<feature type="domain" description="DUF7780" evidence="2">
    <location>
        <begin position="119"/>
        <end position="395"/>
    </location>
</feature>
<feature type="transmembrane region" description="Helical" evidence="1">
    <location>
        <begin position="78"/>
        <end position="99"/>
    </location>
</feature>
<dbReference type="Proteomes" id="UP000224567">
    <property type="component" value="Unassembled WGS sequence"/>
</dbReference>
<dbReference type="OrthoDB" id="1921707at2759"/>
<dbReference type="Pfam" id="PF25002">
    <property type="entry name" value="DUF7780"/>
    <property type="match status" value="1"/>
</dbReference>
<dbReference type="PANTHER" id="PTHR34960">
    <property type="entry name" value="EMB|CAB68146.1-RELATED"/>
    <property type="match status" value="1"/>
</dbReference>
<organism evidence="3 4">
    <name type="scientific">Capsicum baccatum</name>
    <name type="common">Peruvian pepper</name>
    <dbReference type="NCBI Taxonomy" id="33114"/>
    <lineage>
        <taxon>Eukaryota</taxon>
        <taxon>Viridiplantae</taxon>
        <taxon>Streptophyta</taxon>
        <taxon>Embryophyta</taxon>
        <taxon>Tracheophyta</taxon>
        <taxon>Spermatophyta</taxon>
        <taxon>Magnoliopsida</taxon>
        <taxon>eudicotyledons</taxon>
        <taxon>Gunneridae</taxon>
        <taxon>Pentapetalae</taxon>
        <taxon>asterids</taxon>
        <taxon>lamiids</taxon>
        <taxon>Solanales</taxon>
        <taxon>Solanaceae</taxon>
        <taxon>Solanoideae</taxon>
        <taxon>Capsiceae</taxon>
        <taxon>Capsicum</taxon>
    </lineage>
</organism>
<evidence type="ECO:0000256" key="1">
    <source>
        <dbReference type="SAM" id="Phobius"/>
    </source>
</evidence>
<keyword evidence="1" id="KW-0812">Transmembrane</keyword>
<reference evidence="3 4" key="1">
    <citation type="journal article" date="2017" name="Genome Biol.">
        <title>New reference genome sequences of hot pepper reveal the massive evolution of plant disease-resistance genes by retroduplication.</title>
        <authorList>
            <person name="Kim S."/>
            <person name="Park J."/>
            <person name="Yeom S.I."/>
            <person name="Kim Y.M."/>
            <person name="Seo E."/>
            <person name="Kim K.T."/>
            <person name="Kim M.S."/>
            <person name="Lee J.M."/>
            <person name="Cheong K."/>
            <person name="Shin H.S."/>
            <person name="Kim S.B."/>
            <person name="Han K."/>
            <person name="Lee J."/>
            <person name="Park M."/>
            <person name="Lee H.A."/>
            <person name="Lee H.Y."/>
            <person name="Lee Y."/>
            <person name="Oh S."/>
            <person name="Lee J.H."/>
            <person name="Choi E."/>
            <person name="Choi E."/>
            <person name="Lee S.E."/>
            <person name="Jeon J."/>
            <person name="Kim H."/>
            <person name="Choi G."/>
            <person name="Song H."/>
            <person name="Lee J."/>
            <person name="Lee S.C."/>
            <person name="Kwon J.K."/>
            <person name="Lee H.Y."/>
            <person name="Koo N."/>
            <person name="Hong Y."/>
            <person name="Kim R.W."/>
            <person name="Kang W.H."/>
            <person name="Huh J.H."/>
            <person name="Kang B.C."/>
            <person name="Yang T.J."/>
            <person name="Lee Y.H."/>
            <person name="Bennetzen J.L."/>
            <person name="Choi D."/>
        </authorList>
    </citation>
    <scope>NUCLEOTIDE SEQUENCE [LARGE SCALE GENOMIC DNA]</scope>
    <source>
        <strain evidence="4">cv. PBC81</strain>
    </source>
</reference>
<dbReference type="PANTHER" id="PTHR34960:SF1">
    <property type="entry name" value="EMB|CAB68146.1-RELATED"/>
    <property type="match status" value="1"/>
</dbReference>
<dbReference type="EMBL" id="MLFT02000003">
    <property type="protein sequence ID" value="PHT54505.1"/>
    <property type="molecule type" value="Genomic_DNA"/>
</dbReference>
<gene>
    <name evidence="3" type="ORF">CQW23_08967</name>
</gene>
<name>A0A2G2XAJ7_CAPBA</name>